<dbReference type="HAMAP" id="MF_00791">
    <property type="entry name" value="ApaG"/>
    <property type="match status" value="1"/>
</dbReference>
<protein>
    <recommendedName>
        <fullName evidence="1 2">Protein ApaG</fullName>
    </recommendedName>
</protein>
<evidence type="ECO:0000256" key="1">
    <source>
        <dbReference type="ARBA" id="ARBA00017693"/>
    </source>
</evidence>
<dbReference type="InterPro" id="IPR007474">
    <property type="entry name" value="ApaG_domain"/>
</dbReference>
<gene>
    <name evidence="2 4" type="primary">apaG</name>
    <name evidence="4" type="ORF">GCM10022229_07580</name>
</gene>
<feature type="domain" description="ApaG" evidence="3">
    <location>
        <begin position="13"/>
        <end position="137"/>
    </location>
</feature>
<dbReference type="Gene3D" id="2.60.40.1470">
    <property type="entry name" value="ApaG domain"/>
    <property type="match status" value="1"/>
</dbReference>
<reference evidence="5" key="1">
    <citation type="journal article" date="2019" name="Int. J. Syst. Evol. Microbiol.">
        <title>The Global Catalogue of Microorganisms (GCM) 10K type strain sequencing project: providing services to taxonomists for standard genome sequencing and annotation.</title>
        <authorList>
            <consortium name="The Broad Institute Genomics Platform"/>
            <consortium name="The Broad Institute Genome Sequencing Center for Infectious Disease"/>
            <person name="Wu L."/>
            <person name="Ma J."/>
        </authorList>
    </citation>
    <scope>NUCLEOTIDE SEQUENCE [LARGE SCALE GENOMIC DNA]</scope>
    <source>
        <strain evidence="5">JCM 16916</strain>
    </source>
</reference>
<dbReference type="Pfam" id="PF04379">
    <property type="entry name" value="DUF525"/>
    <property type="match status" value="1"/>
</dbReference>
<keyword evidence="5" id="KW-1185">Reference proteome</keyword>
<dbReference type="EMBL" id="BAAAZU010000003">
    <property type="protein sequence ID" value="GAA3916809.1"/>
    <property type="molecule type" value="Genomic_DNA"/>
</dbReference>
<accession>A0ABP7M8G3</accession>
<dbReference type="Proteomes" id="UP001501727">
    <property type="component" value="Unassembled WGS sequence"/>
</dbReference>
<sequence>MFTASPYTVAMDEAADYTLEIQIATRFLDEESAPDDDRYVFAYTIRIRNVGRLPAQLLARRWLITDANGQVEEVAGEGVVGEQPRIEPGEQFTYTSGAVLATAVGTMEGNYDMVGDDGTRFDAPIPPFTLSMPRTLH</sequence>
<dbReference type="InterPro" id="IPR036767">
    <property type="entry name" value="ApaG_sf"/>
</dbReference>
<organism evidence="4 5">
    <name type="scientific">Luteimonas lutimaris</name>
    <dbReference type="NCBI Taxonomy" id="698645"/>
    <lineage>
        <taxon>Bacteria</taxon>
        <taxon>Pseudomonadati</taxon>
        <taxon>Pseudomonadota</taxon>
        <taxon>Gammaproteobacteria</taxon>
        <taxon>Lysobacterales</taxon>
        <taxon>Lysobacteraceae</taxon>
        <taxon>Luteimonas</taxon>
    </lineage>
</organism>
<dbReference type="PANTHER" id="PTHR14289:SF16">
    <property type="entry name" value="POLYMERASE DELTA-INTERACTING PROTEIN 2"/>
    <property type="match status" value="1"/>
</dbReference>
<dbReference type="PROSITE" id="PS51087">
    <property type="entry name" value="APAG"/>
    <property type="match status" value="1"/>
</dbReference>
<dbReference type="SUPFAM" id="SSF110069">
    <property type="entry name" value="ApaG-like"/>
    <property type="match status" value="1"/>
</dbReference>
<evidence type="ECO:0000256" key="2">
    <source>
        <dbReference type="HAMAP-Rule" id="MF_00791"/>
    </source>
</evidence>
<dbReference type="InterPro" id="IPR023065">
    <property type="entry name" value="Uncharacterised_ApaG"/>
</dbReference>
<proteinExistence type="inferred from homology"/>
<dbReference type="NCBIfam" id="NF003967">
    <property type="entry name" value="PRK05461.1"/>
    <property type="match status" value="1"/>
</dbReference>
<dbReference type="PANTHER" id="PTHR14289">
    <property type="entry name" value="F-BOX ONLY PROTEIN 3"/>
    <property type="match status" value="1"/>
</dbReference>
<evidence type="ECO:0000313" key="5">
    <source>
        <dbReference type="Proteomes" id="UP001501727"/>
    </source>
</evidence>
<evidence type="ECO:0000259" key="3">
    <source>
        <dbReference type="PROSITE" id="PS51087"/>
    </source>
</evidence>
<comment type="caution">
    <text evidence="4">The sequence shown here is derived from an EMBL/GenBank/DDBJ whole genome shotgun (WGS) entry which is preliminary data.</text>
</comment>
<name>A0ABP7M8G3_9GAMM</name>
<evidence type="ECO:0000313" key="4">
    <source>
        <dbReference type="EMBL" id="GAA3916809.1"/>
    </source>
</evidence>